<evidence type="ECO:0000313" key="2">
    <source>
        <dbReference type="Proteomes" id="UP001416858"/>
    </source>
</evidence>
<name>A0ABP9VWW5_9BACT</name>
<gene>
    <name evidence="1" type="ORF">Rcae01_04694</name>
</gene>
<sequence>MIKCKKDDAPYPLFSAFVFDWLNVLASGDLDAAESKIDEQDEGLLRERIELGLECDTQFTRPDDEKSFALHFYHPARDLGNDYTVEFCIPNTEMEYDTAFEFRKVRGGYKVVLVRL</sequence>
<proteinExistence type="predicted"/>
<dbReference type="Proteomes" id="UP001416858">
    <property type="component" value="Unassembled WGS sequence"/>
</dbReference>
<keyword evidence="2" id="KW-1185">Reference proteome</keyword>
<comment type="caution">
    <text evidence="1">The sequence shown here is derived from an EMBL/GenBank/DDBJ whole genome shotgun (WGS) entry which is preliminary data.</text>
</comment>
<dbReference type="RefSeq" id="WP_345686052.1">
    <property type="nucleotide sequence ID" value="NZ_BAABRO010000012.1"/>
</dbReference>
<accession>A0ABP9VWW5</accession>
<dbReference type="EMBL" id="BAABRO010000012">
    <property type="protein sequence ID" value="GAA5509196.1"/>
    <property type="molecule type" value="Genomic_DNA"/>
</dbReference>
<evidence type="ECO:0000313" key="1">
    <source>
        <dbReference type="EMBL" id="GAA5509196.1"/>
    </source>
</evidence>
<organism evidence="1 2">
    <name type="scientific">Novipirellula caenicola</name>
    <dbReference type="NCBI Taxonomy" id="1536901"/>
    <lineage>
        <taxon>Bacteria</taxon>
        <taxon>Pseudomonadati</taxon>
        <taxon>Planctomycetota</taxon>
        <taxon>Planctomycetia</taxon>
        <taxon>Pirellulales</taxon>
        <taxon>Pirellulaceae</taxon>
        <taxon>Novipirellula</taxon>
    </lineage>
</organism>
<protein>
    <submittedName>
        <fullName evidence="1">Uncharacterized protein</fullName>
    </submittedName>
</protein>
<reference evidence="1 2" key="1">
    <citation type="submission" date="2024-02" db="EMBL/GenBank/DDBJ databases">
        <title>Rhodopirellula caenicola NBRC 110016.</title>
        <authorList>
            <person name="Ichikawa N."/>
            <person name="Katano-Makiyama Y."/>
            <person name="Hidaka K."/>
        </authorList>
    </citation>
    <scope>NUCLEOTIDE SEQUENCE [LARGE SCALE GENOMIC DNA]</scope>
    <source>
        <strain evidence="1 2">NBRC 110016</strain>
    </source>
</reference>